<dbReference type="OrthoDB" id="1134820at2"/>
<dbReference type="Gene3D" id="3.90.550.10">
    <property type="entry name" value="Spore Coat Polysaccharide Biosynthesis Protein SpsA, Chain A"/>
    <property type="match status" value="1"/>
</dbReference>
<dbReference type="Proteomes" id="UP000176050">
    <property type="component" value="Chromosome"/>
</dbReference>
<reference evidence="2 3" key="1">
    <citation type="submission" date="2016-10" db="EMBL/GenBank/DDBJ databases">
        <title>Lutibacter sp. LPB0138, isolated from marine gastropod.</title>
        <authorList>
            <person name="Kim E."/>
            <person name="Yi H."/>
        </authorList>
    </citation>
    <scope>NUCLEOTIDE SEQUENCE [LARGE SCALE GENOMIC DNA]</scope>
    <source>
        <strain evidence="2 3">LPB0138</strain>
    </source>
</reference>
<evidence type="ECO:0000313" key="3">
    <source>
        <dbReference type="Proteomes" id="UP000176050"/>
    </source>
</evidence>
<sequence>MKIGLIIPCYNVANKIKAKEFINFIESNNEYHICLVNGGSKDDTLSILIYIRSQTNGKVSVVDIRSHKGTRKAIRIGWRYLCNIREIIEIKHIDVDVTSIDSKLIKDNISTNKNLSMHSRFRK</sequence>
<protein>
    <recommendedName>
        <fullName evidence="1">Glycosyltransferase 2-like domain-containing protein</fullName>
    </recommendedName>
</protein>
<organism evidence="2 3">
    <name type="scientific">Urechidicola croceus</name>
    <dbReference type="NCBI Taxonomy" id="1850246"/>
    <lineage>
        <taxon>Bacteria</taxon>
        <taxon>Pseudomonadati</taxon>
        <taxon>Bacteroidota</taxon>
        <taxon>Flavobacteriia</taxon>
        <taxon>Flavobacteriales</taxon>
        <taxon>Flavobacteriaceae</taxon>
        <taxon>Urechidicola</taxon>
    </lineage>
</organism>
<dbReference type="AlphaFoldDB" id="A0A1D8P7C0"/>
<accession>A0A1D8P7C0</accession>
<dbReference type="Pfam" id="PF00535">
    <property type="entry name" value="Glycos_transf_2"/>
    <property type="match status" value="1"/>
</dbReference>
<evidence type="ECO:0000259" key="1">
    <source>
        <dbReference type="Pfam" id="PF00535"/>
    </source>
</evidence>
<dbReference type="InterPro" id="IPR001173">
    <property type="entry name" value="Glyco_trans_2-like"/>
</dbReference>
<dbReference type="SUPFAM" id="SSF53448">
    <property type="entry name" value="Nucleotide-diphospho-sugar transferases"/>
    <property type="match status" value="1"/>
</dbReference>
<feature type="domain" description="Glycosyltransferase 2-like" evidence="1">
    <location>
        <begin position="6"/>
        <end position="80"/>
    </location>
</feature>
<dbReference type="RefSeq" id="WP_070236628.1">
    <property type="nucleotide sequence ID" value="NZ_CP017478.1"/>
</dbReference>
<evidence type="ECO:0000313" key="2">
    <source>
        <dbReference type="EMBL" id="AOW20485.1"/>
    </source>
</evidence>
<name>A0A1D8P7C0_9FLAO</name>
<keyword evidence="3" id="KW-1185">Reference proteome</keyword>
<dbReference type="KEGG" id="lul:LPB138_07270"/>
<dbReference type="InterPro" id="IPR029044">
    <property type="entry name" value="Nucleotide-diphossugar_trans"/>
</dbReference>
<dbReference type="STRING" id="1850246.LPB138_07270"/>
<dbReference type="EMBL" id="CP017478">
    <property type="protein sequence ID" value="AOW20485.1"/>
    <property type="molecule type" value="Genomic_DNA"/>
</dbReference>
<proteinExistence type="predicted"/>
<gene>
    <name evidence="2" type="ORF">LPB138_07270</name>
</gene>